<keyword evidence="4" id="KW-1185">Reference proteome</keyword>
<organism evidence="3 4">
    <name type="scientific">Podospora fimiseda</name>
    <dbReference type="NCBI Taxonomy" id="252190"/>
    <lineage>
        <taxon>Eukaryota</taxon>
        <taxon>Fungi</taxon>
        <taxon>Dikarya</taxon>
        <taxon>Ascomycota</taxon>
        <taxon>Pezizomycotina</taxon>
        <taxon>Sordariomycetes</taxon>
        <taxon>Sordariomycetidae</taxon>
        <taxon>Sordariales</taxon>
        <taxon>Podosporaceae</taxon>
        <taxon>Podospora</taxon>
    </lineage>
</organism>
<keyword evidence="2" id="KW-0472">Membrane</keyword>
<dbReference type="Proteomes" id="UP001301958">
    <property type="component" value="Unassembled WGS sequence"/>
</dbReference>
<evidence type="ECO:0000313" key="4">
    <source>
        <dbReference type="Proteomes" id="UP001301958"/>
    </source>
</evidence>
<protein>
    <submittedName>
        <fullName evidence="3">Uncharacterized protein</fullName>
    </submittedName>
</protein>
<accession>A0AAN7BC93</accession>
<feature type="region of interest" description="Disordered" evidence="1">
    <location>
        <begin position="46"/>
        <end position="71"/>
    </location>
</feature>
<feature type="transmembrane region" description="Helical" evidence="2">
    <location>
        <begin position="6"/>
        <end position="26"/>
    </location>
</feature>
<evidence type="ECO:0000313" key="3">
    <source>
        <dbReference type="EMBL" id="KAK4220506.1"/>
    </source>
</evidence>
<keyword evidence="2" id="KW-0812">Transmembrane</keyword>
<evidence type="ECO:0000256" key="2">
    <source>
        <dbReference type="SAM" id="Phobius"/>
    </source>
</evidence>
<gene>
    <name evidence="3" type="ORF">QBC38DRAFT_494156</name>
</gene>
<name>A0AAN7BC93_9PEZI</name>
<evidence type="ECO:0000256" key="1">
    <source>
        <dbReference type="SAM" id="MobiDB-lite"/>
    </source>
</evidence>
<proteinExistence type="predicted"/>
<reference evidence="3" key="1">
    <citation type="journal article" date="2023" name="Mol. Phylogenet. Evol.">
        <title>Genome-scale phylogeny and comparative genomics of the fungal order Sordariales.</title>
        <authorList>
            <person name="Hensen N."/>
            <person name="Bonometti L."/>
            <person name="Westerberg I."/>
            <person name="Brannstrom I.O."/>
            <person name="Guillou S."/>
            <person name="Cros-Aarteil S."/>
            <person name="Calhoun S."/>
            <person name="Haridas S."/>
            <person name="Kuo A."/>
            <person name="Mondo S."/>
            <person name="Pangilinan J."/>
            <person name="Riley R."/>
            <person name="LaButti K."/>
            <person name="Andreopoulos B."/>
            <person name="Lipzen A."/>
            <person name="Chen C."/>
            <person name="Yan M."/>
            <person name="Daum C."/>
            <person name="Ng V."/>
            <person name="Clum A."/>
            <person name="Steindorff A."/>
            <person name="Ohm R.A."/>
            <person name="Martin F."/>
            <person name="Silar P."/>
            <person name="Natvig D.O."/>
            <person name="Lalanne C."/>
            <person name="Gautier V."/>
            <person name="Ament-Velasquez S.L."/>
            <person name="Kruys A."/>
            <person name="Hutchinson M.I."/>
            <person name="Powell A.J."/>
            <person name="Barry K."/>
            <person name="Miller A.N."/>
            <person name="Grigoriev I.V."/>
            <person name="Debuchy R."/>
            <person name="Gladieux P."/>
            <person name="Hiltunen Thoren M."/>
            <person name="Johannesson H."/>
        </authorList>
    </citation>
    <scope>NUCLEOTIDE SEQUENCE</scope>
    <source>
        <strain evidence="3">CBS 990.96</strain>
    </source>
</reference>
<dbReference type="EMBL" id="MU865747">
    <property type="protein sequence ID" value="KAK4220506.1"/>
    <property type="molecule type" value="Genomic_DNA"/>
</dbReference>
<sequence>MCARRLFLILIQTITMVNVLILIILISKIFTGGSFPLASNHHGNVKSNLRPRSYNGPRCKTSPQDSEWPTKEEWQQLNKTVDGRLLQPSPAPSVCYPSHSNYNSTTCAFLTSGAAKATRFWLDDPLSVLYPWTEGNTCLPITINSTNQERECTQGGFPVYVVNATQPEHIQAQLCQNQKYQAHY</sequence>
<keyword evidence="2" id="KW-1133">Transmembrane helix</keyword>
<reference evidence="3" key="2">
    <citation type="submission" date="2023-05" db="EMBL/GenBank/DDBJ databases">
        <authorList>
            <consortium name="Lawrence Berkeley National Laboratory"/>
            <person name="Steindorff A."/>
            <person name="Hensen N."/>
            <person name="Bonometti L."/>
            <person name="Westerberg I."/>
            <person name="Brannstrom I.O."/>
            <person name="Guillou S."/>
            <person name="Cros-Aarteil S."/>
            <person name="Calhoun S."/>
            <person name="Haridas S."/>
            <person name="Kuo A."/>
            <person name="Mondo S."/>
            <person name="Pangilinan J."/>
            <person name="Riley R."/>
            <person name="Labutti K."/>
            <person name="Andreopoulos B."/>
            <person name="Lipzen A."/>
            <person name="Chen C."/>
            <person name="Yanf M."/>
            <person name="Daum C."/>
            <person name="Ng V."/>
            <person name="Clum A."/>
            <person name="Ohm R."/>
            <person name="Martin F."/>
            <person name="Silar P."/>
            <person name="Natvig D."/>
            <person name="Lalanne C."/>
            <person name="Gautier V."/>
            <person name="Ament-Velasquez S.L."/>
            <person name="Kruys A."/>
            <person name="Hutchinson M.I."/>
            <person name="Powell A.J."/>
            <person name="Barry K."/>
            <person name="Miller A.N."/>
            <person name="Grigoriev I.V."/>
            <person name="Debuchy R."/>
            <person name="Gladieux P."/>
            <person name="Thoren M.H."/>
            <person name="Johannesson H."/>
        </authorList>
    </citation>
    <scope>NUCLEOTIDE SEQUENCE</scope>
    <source>
        <strain evidence="3">CBS 990.96</strain>
    </source>
</reference>
<dbReference type="AlphaFoldDB" id="A0AAN7BC93"/>
<comment type="caution">
    <text evidence="3">The sequence shown here is derived from an EMBL/GenBank/DDBJ whole genome shotgun (WGS) entry which is preliminary data.</text>
</comment>